<evidence type="ECO:0000313" key="2">
    <source>
        <dbReference type="Proteomes" id="UP001237642"/>
    </source>
</evidence>
<comment type="caution">
    <text evidence="1">The sequence shown here is derived from an EMBL/GenBank/DDBJ whole genome shotgun (WGS) entry which is preliminary data.</text>
</comment>
<protein>
    <submittedName>
        <fullName evidence="1">Uncharacterized protein</fullName>
    </submittedName>
</protein>
<proteinExistence type="predicted"/>
<gene>
    <name evidence="1" type="ORF">POM88_032184</name>
</gene>
<organism evidence="1 2">
    <name type="scientific">Heracleum sosnowskyi</name>
    <dbReference type="NCBI Taxonomy" id="360622"/>
    <lineage>
        <taxon>Eukaryota</taxon>
        <taxon>Viridiplantae</taxon>
        <taxon>Streptophyta</taxon>
        <taxon>Embryophyta</taxon>
        <taxon>Tracheophyta</taxon>
        <taxon>Spermatophyta</taxon>
        <taxon>Magnoliopsida</taxon>
        <taxon>eudicotyledons</taxon>
        <taxon>Gunneridae</taxon>
        <taxon>Pentapetalae</taxon>
        <taxon>asterids</taxon>
        <taxon>campanulids</taxon>
        <taxon>Apiales</taxon>
        <taxon>Apiaceae</taxon>
        <taxon>Apioideae</taxon>
        <taxon>apioid superclade</taxon>
        <taxon>Tordylieae</taxon>
        <taxon>Tordyliinae</taxon>
        <taxon>Heracleum</taxon>
    </lineage>
</organism>
<evidence type="ECO:0000313" key="1">
    <source>
        <dbReference type="EMBL" id="KAK1375991.1"/>
    </source>
</evidence>
<dbReference type="EMBL" id="JAUIZM010000007">
    <property type="protein sequence ID" value="KAK1375991.1"/>
    <property type="molecule type" value="Genomic_DNA"/>
</dbReference>
<dbReference type="AlphaFoldDB" id="A0AAD8MJT7"/>
<reference evidence="1" key="2">
    <citation type="submission" date="2023-05" db="EMBL/GenBank/DDBJ databases">
        <authorList>
            <person name="Schelkunov M.I."/>
        </authorList>
    </citation>
    <scope>NUCLEOTIDE SEQUENCE</scope>
    <source>
        <strain evidence="1">Hsosn_3</strain>
        <tissue evidence="1">Leaf</tissue>
    </source>
</reference>
<keyword evidence="2" id="KW-1185">Reference proteome</keyword>
<reference evidence="1" key="1">
    <citation type="submission" date="2023-02" db="EMBL/GenBank/DDBJ databases">
        <title>Genome of toxic invasive species Heracleum sosnowskyi carries increased number of genes despite the absence of recent whole-genome duplications.</title>
        <authorList>
            <person name="Schelkunov M."/>
            <person name="Shtratnikova V."/>
            <person name="Makarenko M."/>
            <person name="Klepikova A."/>
            <person name="Omelchenko D."/>
            <person name="Novikova G."/>
            <person name="Obukhova E."/>
            <person name="Bogdanov V."/>
            <person name="Penin A."/>
            <person name="Logacheva M."/>
        </authorList>
    </citation>
    <scope>NUCLEOTIDE SEQUENCE</scope>
    <source>
        <strain evidence="1">Hsosn_3</strain>
        <tissue evidence="1">Leaf</tissue>
    </source>
</reference>
<dbReference type="Proteomes" id="UP001237642">
    <property type="component" value="Unassembled WGS sequence"/>
</dbReference>
<sequence length="159" mass="17873">MAFCLHSAFLSSEYNNMCSTTLSTSNGRWFPGRRMDGYNGGLVMVKLWSSCKRATYNQILRNSRLYCGLDSRFLDVLANGRSKIFSLCNIDAVMKSKDRFNLETTIKLIAQRQWNQFAAAALVLACIQTEKDPGDVPGNDLPDLPVTRVQVMSREMACL</sequence>
<accession>A0AAD8MJT7</accession>
<name>A0AAD8MJT7_9APIA</name>